<evidence type="ECO:0000256" key="1">
    <source>
        <dbReference type="SAM" id="MobiDB-lite"/>
    </source>
</evidence>
<keyword evidence="2" id="KW-0812">Transmembrane</keyword>
<feature type="region of interest" description="Disordered" evidence="1">
    <location>
        <begin position="355"/>
        <end position="378"/>
    </location>
</feature>
<feature type="transmembrane region" description="Helical" evidence="2">
    <location>
        <begin position="49"/>
        <end position="73"/>
    </location>
</feature>
<gene>
    <name evidence="3" type="ORF">BRAN1462_LOCUS59062</name>
</gene>
<name>A0A7S2VP80_9DINO</name>
<keyword evidence="2" id="KW-1133">Transmembrane helix</keyword>
<feature type="transmembrane region" description="Helical" evidence="2">
    <location>
        <begin position="313"/>
        <end position="330"/>
    </location>
</feature>
<feature type="region of interest" description="Disordered" evidence="1">
    <location>
        <begin position="130"/>
        <end position="173"/>
    </location>
</feature>
<keyword evidence="2" id="KW-0472">Membrane</keyword>
<feature type="compositionally biased region" description="Basic and acidic residues" evidence="1">
    <location>
        <begin position="150"/>
        <end position="159"/>
    </location>
</feature>
<dbReference type="SUPFAM" id="SSF103473">
    <property type="entry name" value="MFS general substrate transporter"/>
    <property type="match status" value="1"/>
</dbReference>
<feature type="transmembrane region" description="Helical" evidence="2">
    <location>
        <begin position="284"/>
        <end position="307"/>
    </location>
</feature>
<sequence length="810" mass="90670">MARNDIRNVLYASTNRMTNFIMVGTLIVQTAVGMLYGDNLDQKKSPFMLGVFWVATSLSIVFFTSSVLFSVIGMNNAFLNTMRLLSWETRPENMAAYDHDYMKQNDHFEHQGMDQVFRMPFLQQAHFHTDKGPHGKEAIAGSSPNAKADATSRSRKNSDQDGDAMKNSLLPHPADPRVGLDELVDEHEATSLEHVWPSTDELRYLARMCQFMQVWMTYDTHSKYCLGIGIILMIKGSIYWCIGQLVDKTRMLQVTACIMMVIFTFLLMAIYVENWKKGKKTMILLYLLLIAEPIFAGIAVLSTTLWVEELFTFLNLFSQLGLFVAAWMYSKRMTRPPSFLASKYTLGPDGQVFTNLSDDEDDDDEHADSFYQNDGDGYGTADDTFDTLKSKSVDEYSAGSLFSDDDNDSYLPGLKGVPVTDWSPFRQTSTARSFGRARSASSGSTRRGNSSLLMDEEGRVAAIHRRVSKFFRWQLVFGAITWVLAIVACALFYLRPDALVSGLRTPELHSDVLPMQWHNRHFSAVSVACTVDHRYVYVSNAYTIARLDLDSGEAAPYPCRVDTTIWDITIYCDGYECSLVALLPGSRIVECRTGTEFKVLQTDGDLVQIAMLLEDEAQKVDVGGQEQLVTRFMVGLSSSGKFIEYAWNKNKNAFAPRWQLGLESSADYELACPIGVDNCAGPAGRRLGLVRTMRQGTLQRSGRIGELLYVSDAVQGEGEINTTIVDFAIRRGNLFVFSNVKATQGWVNKNMIELYGSRALNVIQSWHLPLDDPPMSGGCVLDDDHVLLLQGRLEPTLLKASVPVDDTLPV</sequence>
<reference evidence="3" key="1">
    <citation type="submission" date="2021-01" db="EMBL/GenBank/DDBJ databases">
        <authorList>
            <person name="Corre E."/>
            <person name="Pelletier E."/>
            <person name="Niang G."/>
            <person name="Scheremetjew M."/>
            <person name="Finn R."/>
            <person name="Kale V."/>
            <person name="Holt S."/>
            <person name="Cochrane G."/>
            <person name="Meng A."/>
            <person name="Brown T."/>
            <person name="Cohen L."/>
        </authorList>
    </citation>
    <scope>NUCLEOTIDE SEQUENCE</scope>
    <source>
        <strain evidence="3">RCC3387</strain>
    </source>
</reference>
<feature type="transmembrane region" description="Helical" evidence="2">
    <location>
        <begin position="475"/>
        <end position="494"/>
    </location>
</feature>
<protein>
    <submittedName>
        <fullName evidence="3">Uncharacterized protein</fullName>
    </submittedName>
</protein>
<feature type="transmembrane region" description="Helical" evidence="2">
    <location>
        <begin position="20"/>
        <end position="37"/>
    </location>
</feature>
<feature type="transmembrane region" description="Helical" evidence="2">
    <location>
        <begin position="252"/>
        <end position="272"/>
    </location>
</feature>
<dbReference type="EMBL" id="HBGW01093028">
    <property type="protein sequence ID" value="CAD9641240.1"/>
    <property type="molecule type" value="Transcribed_RNA"/>
</dbReference>
<feature type="transmembrane region" description="Helical" evidence="2">
    <location>
        <begin position="224"/>
        <end position="246"/>
    </location>
</feature>
<feature type="compositionally biased region" description="Acidic residues" evidence="1">
    <location>
        <begin position="357"/>
        <end position="366"/>
    </location>
</feature>
<evidence type="ECO:0000313" key="3">
    <source>
        <dbReference type="EMBL" id="CAD9641240.1"/>
    </source>
</evidence>
<dbReference type="InterPro" id="IPR036259">
    <property type="entry name" value="MFS_trans_sf"/>
</dbReference>
<evidence type="ECO:0000256" key="2">
    <source>
        <dbReference type="SAM" id="Phobius"/>
    </source>
</evidence>
<accession>A0A7S2VP80</accession>
<proteinExistence type="predicted"/>
<dbReference type="AlphaFoldDB" id="A0A7S2VP80"/>
<organism evidence="3">
    <name type="scientific">Zooxanthella nutricula</name>
    <dbReference type="NCBI Taxonomy" id="1333877"/>
    <lineage>
        <taxon>Eukaryota</taxon>
        <taxon>Sar</taxon>
        <taxon>Alveolata</taxon>
        <taxon>Dinophyceae</taxon>
        <taxon>Peridiniales</taxon>
        <taxon>Peridiniales incertae sedis</taxon>
        <taxon>Zooxanthella</taxon>
    </lineage>
</organism>